<evidence type="ECO:0000256" key="10">
    <source>
        <dbReference type="ARBA" id="ARBA00024969"/>
    </source>
</evidence>
<gene>
    <name evidence="13" type="ORF">B0A50_02227</name>
</gene>
<dbReference type="InterPro" id="IPR019623">
    <property type="entry name" value="Rot1"/>
</dbReference>
<reference evidence="13 14" key="1">
    <citation type="submission" date="2017-03" db="EMBL/GenBank/DDBJ databases">
        <title>Genomes of endolithic fungi from Antarctica.</title>
        <authorList>
            <person name="Coleine C."/>
            <person name="Masonjones S."/>
            <person name="Stajich J.E."/>
        </authorList>
    </citation>
    <scope>NUCLEOTIDE SEQUENCE [LARGE SCALE GENOMIC DNA]</scope>
    <source>
        <strain evidence="13 14">CCFEE 6315</strain>
    </source>
</reference>
<evidence type="ECO:0000256" key="2">
    <source>
        <dbReference type="ARBA" id="ARBA00007149"/>
    </source>
</evidence>
<evidence type="ECO:0000256" key="1">
    <source>
        <dbReference type="ARBA" id="ARBA00004115"/>
    </source>
</evidence>
<dbReference type="PANTHER" id="PTHR28090">
    <property type="entry name" value="PROTEIN ROT1"/>
    <property type="match status" value="1"/>
</dbReference>
<keyword evidence="8 11" id="KW-1133">Transmembrane helix</keyword>
<organism evidence="13 14">
    <name type="scientific">Salinomyces thailandicus</name>
    <dbReference type="NCBI Taxonomy" id="706561"/>
    <lineage>
        <taxon>Eukaryota</taxon>
        <taxon>Fungi</taxon>
        <taxon>Dikarya</taxon>
        <taxon>Ascomycota</taxon>
        <taxon>Pezizomycotina</taxon>
        <taxon>Dothideomycetes</taxon>
        <taxon>Dothideomycetidae</taxon>
        <taxon>Mycosphaerellales</taxon>
        <taxon>Teratosphaeriaceae</taxon>
        <taxon>Salinomyces</taxon>
    </lineage>
</organism>
<keyword evidence="5 11" id="KW-0812">Transmembrane</keyword>
<proteinExistence type="inferred from homology"/>
<keyword evidence="7" id="KW-0256">Endoplasmic reticulum</keyword>
<evidence type="ECO:0000256" key="8">
    <source>
        <dbReference type="ARBA" id="ARBA00022989"/>
    </source>
</evidence>
<evidence type="ECO:0000256" key="12">
    <source>
        <dbReference type="SAM" id="SignalP"/>
    </source>
</evidence>
<protein>
    <recommendedName>
        <fullName evidence="4">Protein ROT1</fullName>
    </recommendedName>
    <alternativeName>
        <fullName evidence="3">Protein rot1</fullName>
    </alternativeName>
</protein>
<keyword evidence="6 12" id="KW-0732">Signal</keyword>
<dbReference type="Proteomes" id="UP000308549">
    <property type="component" value="Unassembled WGS sequence"/>
</dbReference>
<keyword evidence="9 11" id="KW-0472">Membrane</keyword>
<dbReference type="EMBL" id="NAJL01000008">
    <property type="protein sequence ID" value="TKA31381.1"/>
    <property type="molecule type" value="Genomic_DNA"/>
</dbReference>
<comment type="function">
    <text evidence="10">Required for normal levels of the cell wall 1,6-beta-glucan. Involved in a protein folding machinery chaperoning proteins acting in various physiological processes including cell wall synthesis and lysis of autophagic bodies.</text>
</comment>
<evidence type="ECO:0000256" key="11">
    <source>
        <dbReference type="SAM" id="Phobius"/>
    </source>
</evidence>
<evidence type="ECO:0000256" key="9">
    <source>
        <dbReference type="ARBA" id="ARBA00023136"/>
    </source>
</evidence>
<evidence type="ECO:0000313" key="13">
    <source>
        <dbReference type="EMBL" id="TKA31381.1"/>
    </source>
</evidence>
<feature type="chain" id="PRO_5020400378" description="Protein ROT1" evidence="12">
    <location>
        <begin position="21"/>
        <end position="369"/>
    </location>
</feature>
<dbReference type="AlphaFoldDB" id="A0A4U0U7Y4"/>
<evidence type="ECO:0000256" key="6">
    <source>
        <dbReference type="ARBA" id="ARBA00022729"/>
    </source>
</evidence>
<evidence type="ECO:0000256" key="5">
    <source>
        <dbReference type="ARBA" id="ARBA00022692"/>
    </source>
</evidence>
<name>A0A4U0U7Y4_9PEZI</name>
<evidence type="ECO:0000256" key="3">
    <source>
        <dbReference type="ARBA" id="ARBA00016195"/>
    </source>
</evidence>
<evidence type="ECO:0000256" key="7">
    <source>
        <dbReference type="ARBA" id="ARBA00022824"/>
    </source>
</evidence>
<dbReference type="GO" id="GO:0006458">
    <property type="term" value="P:'de novo' protein folding"/>
    <property type="evidence" value="ECO:0007669"/>
    <property type="project" value="InterPro"/>
</dbReference>
<dbReference type="PANTHER" id="PTHR28090:SF1">
    <property type="entry name" value="PROTEIN ROT1"/>
    <property type="match status" value="1"/>
</dbReference>
<evidence type="ECO:0000313" key="14">
    <source>
        <dbReference type="Proteomes" id="UP000308549"/>
    </source>
</evidence>
<feature type="signal peptide" evidence="12">
    <location>
        <begin position="1"/>
        <end position="20"/>
    </location>
</feature>
<accession>A0A4U0U7Y4</accession>
<comment type="caution">
    <text evidence="13">The sequence shown here is derived from an EMBL/GenBank/DDBJ whole genome shotgun (WGS) entry which is preliminary data.</text>
</comment>
<sequence>MLLNTATLAFTSLFLLPASAQAPGAAAGQAQANAAAAAAAAQGAGQNPAALAAASAVSVASVASVQQAADAAAAAQAAATTAAAAPVDTAAAVADPAVPVSTAAAAAAAAAQATGSVAGTWPGDIVGTWSTKSKQTLTGPGFYDPIDERLIEPSKPGISYSFTADGWYEEAYYRAIANPTNPKCPSGIMQWQHGNWVMNGTGSLILTPIAVDGRQLLSSPCDYDDGIYTRYNTSEVFERYSVYTDPYHNVARLDLFQFDGSPMHPMYIAYTSPEMLPTSTLNPTTGTAASTAAATSNSKLRKRSLRGHDGAPIIRPQAFDIGLSGKEGSVGSVQVVQRINTDRLWWFGLGMMGFGGLLYLGPRRMGIQL</sequence>
<comment type="similarity">
    <text evidence="2">Belongs to the ROT1 family.</text>
</comment>
<dbReference type="Pfam" id="PF10681">
    <property type="entry name" value="Rot1"/>
    <property type="match status" value="1"/>
</dbReference>
<dbReference type="GO" id="GO:0005789">
    <property type="term" value="C:endoplasmic reticulum membrane"/>
    <property type="evidence" value="ECO:0007669"/>
    <property type="project" value="UniProtKB-SubCell"/>
</dbReference>
<dbReference type="GO" id="GO:0051082">
    <property type="term" value="F:unfolded protein binding"/>
    <property type="evidence" value="ECO:0007669"/>
    <property type="project" value="TreeGrafter"/>
</dbReference>
<feature type="transmembrane region" description="Helical" evidence="11">
    <location>
        <begin position="344"/>
        <end position="361"/>
    </location>
</feature>
<comment type="subcellular location">
    <subcellularLocation>
        <location evidence="1">Endoplasmic reticulum membrane</location>
        <topology evidence="1">Single-pass type I membrane protein</topology>
    </subcellularLocation>
</comment>
<dbReference type="OrthoDB" id="5327821at2759"/>
<evidence type="ECO:0000256" key="4">
    <source>
        <dbReference type="ARBA" id="ARBA00017291"/>
    </source>
</evidence>
<keyword evidence="14" id="KW-1185">Reference proteome</keyword>